<comment type="caution">
    <text evidence="1">The sequence shown here is derived from an EMBL/GenBank/DDBJ whole genome shotgun (WGS) entry which is preliminary data.</text>
</comment>
<sequence>MTENADPGAAASSADETQTIYTAYEIDFMLNLRRTEAAEITREQIGIRSAPEQAADFVSAAVAAGLRARGKVEQSADGQWLLGREGQIVAGTLTSANRWLGMALAQGGAMRMAFLVAAEQSVLMLTQDELDTFLVTALASPDQVPQAVTDIARAFLAQAPGNTVSLRRCDAGDPATTTQLMLHVEDDGAWKVGHEPLTEEDVLQVSDISSEQVLPVVAELWADGVSAAPHA</sequence>
<dbReference type="AlphaFoldDB" id="Z9JSW8"/>
<dbReference type="eggNOG" id="ENOG5032KZ2">
    <property type="taxonomic scope" value="Bacteria"/>
</dbReference>
<keyword evidence="2" id="KW-1185">Reference proteome</keyword>
<dbReference type="PATRIC" id="fig|396014.3.peg.1705"/>
<dbReference type="OrthoDB" id="4791095at2"/>
<name>Z9JSW8_9MICO</name>
<accession>Z9JSW8</accession>
<dbReference type="HOGENOM" id="CLU_1202935_0_0_11"/>
<dbReference type="RefSeq" id="WP_038372035.1">
    <property type="nucleotide sequence ID" value="NZ_BAAAOW010000003.1"/>
</dbReference>
<dbReference type="EMBL" id="JDYK01000007">
    <property type="protein sequence ID" value="EWS81465.1"/>
    <property type="molecule type" value="Genomic_DNA"/>
</dbReference>
<evidence type="ECO:0000313" key="2">
    <source>
        <dbReference type="Proteomes" id="UP000023067"/>
    </source>
</evidence>
<proteinExistence type="predicted"/>
<gene>
    <name evidence="1" type="ORF">BF93_16805</name>
</gene>
<reference evidence="1 2" key="1">
    <citation type="submission" date="2014-02" db="EMBL/GenBank/DDBJ databases">
        <title>Genome sequence of Brachybacterium phenoliresistens strain W13A50.</title>
        <authorList>
            <person name="Wang X."/>
        </authorList>
    </citation>
    <scope>NUCLEOTIDE SEQUENCE [LARGE SCALE GENOMIC DNA]</scope>
    <source>
        <strain evidence="1 2">W13A50</strain>
    </source>
</reference>
<organism evidence="1 2">
    <name type="scientific">Brachybacterium phenoliresistens</name>
    <dbReference type="NCBI Taxonomy" id="396014"/>
    <lineage>
        <taxon>Bacteria</taxon>
        <taxon>Bacillati</taxon>
        <taxon>Actinomycetota</taxon>
        <taxon>Actinomycetes</taxon>
        <taxon>Micrococcales</taxon>
        <taxon>Dermabacteraceae</taxon>
        <taxon>Brachybacterium</taxon>
    </lineage>
</organism>
<evidence type="ECO:0000313" key="1">
    <source>
        <dbReference type="EMBL" id="EWS81465.1"/>
    </source>
</evidence>
<protein>
    <submittedName>
        <fullName evidence="1">Uncharacterized protein</fullName>
    </submittedName>
</protein>
<dbReference type="Proteomes" id="UP000023067">
    <property type="component" value="Unassembled WGS sequence"/>
</dbReference>